<reference evidence="2 3" key="1">
    <citation type="journal article" date="2018" name="Proc. Natl. Acad. Sci. U.S.A.">
        <title>Draft genome sequence of Camellia sinensis var. sinensis provides insights into the evolution of the tea genome and tea quality.</title>
        <authorList>
            <person name="Wei C."/>
            <person name="Yang H."/>
            <person name="Wang S."/>
            <person name="Zhao J."/>
            <person name="Liu C."/>
            <person name="Gao L."/>
            <person name="Xia E."/>
            <person name="Lu Y."/>
            <person name="Tai Y."/>
            <person name="She G."/>
            <person name="Sun J."/>
            <person name="Cao H."/>
            <person name="Tong W."/>
            <person name="Gao Q."/>
            <person name="Li Y."/>
            <person name="Deng W."/>
            <person name="Jiang X."/>
            <person name="Wang W."/>
            <person name="Chen Q."/>
            <person name="Zhang S."/>
            <person name="Li H."/>
            <person name="Wu J."/>
            <person name="Wang P."/>
            <person name="Li P."/>
            <person name="Shi C."/>
            <person name="Zheng F."/>
            <person name="Jian J."/>
            <person name="Huang B."/>
            <person name="Shan D."/>
            <person name="Shi M."/>
            <person name="Fang C."/>
            <person name="Yue Y."/>
            <person name="Li F."/>
            <person name="Li D."/>
            <person name="Wei S."/>
            <person name="Han B."/>
            <person name="Jiang C."/>
            <person name="Yin Y."/>
            <person name="Xia T."/>
            <person name="Zhang Z."/>
            <person name="Bennetzen J.L."/>
            <person name="Zhao S."/>
            <person name="Wan X."/>
        </authorList>
    </citation>
    <scope>NUCLEOTIDE SEQUENCE [LARGE SCALE GENOMIC DNA]</scope>
    <source>
        <strain evidence="3">cv. Shuchazao</strain>
        <tissue evidence="2">Leaf</tissue>
    </source>
</reference>
<dbReference type="InterPro" id="IPR040305">
    <property type="entry name" value="At1g75730-like"/>
</dbReference>
<proteinExistence type="predicted"/>
<protein>
    <submittedName>
        <fullName evidence="2">Uncharacterized protein</fullName>
    </submittedName>
</protein>
<organism evidence="2 3">
    <name type="scientific">Camellia sinensis var. sinensis</name>
    <name type="common">China tea</name>
    <dbReference type="NCBI Taxonomy" id="542762"/>
    <lineage>
        <taxon>Eukaryota</taxon>
        <taxon>Viridiplantae</taxon>
        <taxon>Streptophyta</taxon>
        <taxon>Embryophyta</taxon>
        <taxon>Tracheophyta</taxon>
        <taxon>Spermatophyta</taxon>
        <taxon>Magnoliopsida</taxon>
        <taxon>eudicotyledons</taxon>
        <taxon>Gunneridae</taxon>
        <taxon>Pentapetalae</taxon>
        <taxon>asterids</taxon>
        <taxon>Ericales</taxon>
        <taxon>Theaceae</taxon>
        <taxon>Camellia</taxon>
    </lineage>
</organism>
<accession>A0A4S4E7T0</accession>
<evidence type="ECO:0000256" key="1">
    <source>
        <dbReference type="SAM" id="MobiDB-lite"/>
    </source>
</evidence>
<feature type="region of interest" description="Disordered" evidence="1">
    <location>
        <begin position="106"/>
        <end position="134"/>
    </location>
</feature>
<evidence type="ECO:0000313" key="3">
    <source>
        <dbReference type="Proteomes" id="UP000306102"/>
    </source>
</evidence>
<evidence type="ECO:0000313" key="2">
    <source>
        <dbReference type="EMBL" id="THG12122.1"/>
    </source>
</evidence>
<dbReference type="PANTHER" id="PTHR34792:SF1">
    <property type="entry name" value="OS02G0121500 PROTEIN"/>
    <property type="match status" value="1"/>
</dbReference>
<dbReference type="AlphaFoldDB" id="A0A4S4E7T0"/>
<sequence>MKKRNRESISPPFPDKKETNHGTNGVELPGIKKSRLNVVVISSSEFQIMFYNFPQFAILCLTPELDLQQPEDLDGSPSRPITKDEEEVVETLYALADMFPNNNKNGLDGELGKPKSWHLPEGESSRPACEGSAAPEKEEDLKSLCLSTTSEAEAVNPSLLEGSSHDSVEVKCLKESSQPSFPNSTQLLTELDNTISQRNVQAISKLPKHEEAAACVRKPEIAVGKAAVVSSQHELHHTLKESSALWPGLSSAASNGDGTQRPSLKLSTPKIPAWLGMTASATQPGSLDNGVLTVKDSRALVARKKKSWKRCSAHVYICRLIKVLEIAEKTDRLPMQPTQLILNEGPNGVLSTPNSLNGVRTGLNGAVSAYNTVGSPAEKNPDEVRNVNLFHTRLLQDQQQASTLLPLNSPQKQCYDFLSLSAGGGGGRGCSGVGATNRIDQIGGGLDPLTQFHSPYMQSLEQNHTIMQFSLPQNRFSSTPFSDHLSLAASKQVQMQPPPYLGSSILGPPYLGNAASPKQQQQQRMWTAQLAAQYKPVGLAASHTPSWQNGKQDPSLAIHYVQSIPPHPSHHSLEVLGPRYAPISQQQLIGVTSSLPSSRYKGQYQVNGVGSYPDTALPLQLLCNEHF</sequence>
<keyword evidence="3" id="KW-1185">Reference proteome</keyword>
<dbReference type="EMBL" id="SDRB02006769">
    <property type="protein sequence ID" value="THG12122.1"/>
    <property type="molecule type" value="Genomic_DNA"/>
</dbReference>
<dbReference type="Proteomes" id="UP000306102">
    <property type="component" value="Unassembled WGS sequence"/>
</dbReference>
<comment type="caution">
    <text evidence="2">The sequence shown here is derived from an EMBL/GenBank/DDBJ whole genome shotgun (WGS) entry which is preliminary data.</text>
</comment>
<dbReference type="PANTHER" id="PTHR34792">
    <property type="entry name" value="OS02G0121500 PROTEIN"/>
    <property type="match status" value="1"/>
</dbReference>
<gene>
    <name evidence="2" type="ORF">TEA_027214</name>
</gene>
<feature type="region of interest" description="Disordered" evidence="1">
    <location>
        <begin position="1"/>
        <end position="27"/>
    </location>
</feature>
<name>A0A4S4E7T0_CAMSN</name>
<feature type="compositionally biased region" description="Basic and acidic residues" evidence="1">
    <location>
        <begin position="110"/>
        <end position="124"/>
    </location>
</feature>